<evidence type="ECO:0000313" key="1">
    <source>
        <dbReference type="EMBL" id="HGC44107.1"/>
    </source>
</evidence>
<protein>
    <submittedName>
        <fullName evidence="1">Uncharacterized protein</fullName>
    </submittedName>
</protein>
<sequence>MMLPPPRRRPPVFRHPVFRRPRLAPLTRGVVLGALLLLAAAPARAWFYGGIAVAPPIVVGPPVVYPPPAYYPPTYYPPPAYYPPPVAPHPAGGQACYAGAYVCPLDHAPGTDGSCSCPSDDNGGRVWGHLG</sequence>
<accession>A0A8J4M6S8</accession>
<proteinExistence type="predicted"/>
<comment type="caution">
    <text evidence="1">The sequence shown here is derived from an EMBL/GenBank/DDBJ whole genome shotgun (WGS) entry which is preliminary data.</text>
</comment>
<dbReference type="AlphaFoldDB" id="A0A8J4M6S8"/>
<name>A0A8J4M6S8_9PROT</name>
<reference evidence="1" key="1">
    <citation type="journal article" date="2020" name="mSystems">
        <title>Genome- and Community-Level Interaction Insights into Carbon Utilization and Element Cycling Functions of Hydrothermarchaeota in Hydrothermal Sediment.</title>
        <authorList>
            <person name="Zhou Z."/>
            <person name="Liu Y."/>
            <person name="Xu W."/>
            <person name="Pan J."/>
            <person name="Luo Z.H."/>
            <person name="Li M."/>
        </authorList>
    </citation>
    <scope>NUCLEOTIDE SEQUENCE</scope>
    <source>
        <strain evidence="1">SpSt-997</strain>
    </source>
</reference>
<dbReference type="EMBL" id="DTQM01000245">
    <property type="protein sequence ID" value="HGC44107.1"/>
    <property type="molecule type" value="Genomic_DNA"/>
</dbReference>
<organism evidence="1">
    <name type="scientific">Acidicaldus sp</name>
    <dbReference type="NCBI Taxonomy" id="1872105"/>
    <lineage>
        <taxon>Bacteria</taxon>
        <taxon>Pseudomonadati</taxon>
        <taxon>Pseudomonadota</taxon>
        <taxon>Alphaproteobacteria</taxon>
        <taxon>Acetobacterales</taxon>
        <taxon>Acetobacteraceae</taxon>
        <taxon>Acidicaldus</taxon>
    </lineage>
</organism>
<gene>
    <name evidence="1" type="ORF">ENY07_12940</name>
</gene>